<comment type="similarity">
    <text evidence="1">Belongs to the cytochrome P450 family.</text>
</comment>
<dbReference type="Pfam" id="PF00067">
    <property type="entry name" value="p450"/>
    <property type="match status" value="1"/>
</dbReference>
<evidence type="ECO:0000256" key="1">
    <source>
        <dbReference type="ARBA" id="ARBA00010617"/>
    </source>
</evidence>
<gene>
    <name evidence="2" type="ORF">HNQ70_000446</name>
</gene>
<dbReference type="Proteomes" id="UP000532440">
    <property type="component" value="Unassembled WGS sequence"/>
</dbReference>
<reference evidence="2 3" key="1">
    <citation type="submission" date="2020-08" db="EMBL/GenBank/DDBJ databases">
        <title>Genomic Encyclopedia of Type Strains, Phase IV (KMG-IV): sequencing the most valuable type-strain genomes for metagenomic binning, comparative biology and taxonomic classification.</title>
        <authorList>
            <person name="Goeker M."/>
        </authorList>
    </citation>
    <scope>NUCLEOTIDE SEQUENCE [LARGE SCALE GENOMIC DNA]</scope>
    <source>
        <strain evidence="2 3">DSM 29781</strain>
    </source>
</reference>
<proteinExistence type="inferred from homology"/>
<dbReference type="PANTHER" id="PTHR46696">
    <property type="entry name" value="P450, PUTATIVE (EUROFUNG)-RELATED"/>
    <property type="match status" value="1"/>
</dbReference>
<evidence type="ECO:0000313" key="2">
    <source>
        <dbReference type="EMBL" id="MBB5270462.1"/>
    </source>
</evidence>
<dbReference type="GO" id="GO:0005506">
    <property type="term" value="F:iron ion binding"/>
    <property type="evidence" value="ECO:0007669"/>
    <property type="project" value="InterPro"/>
</dbReference>
<comment type="caution">
    <text evidence="2">The sequence shown here is derived from an EMBL/GenBank/DDBJ whole genome shotgun (WGS) entry which is preliminary data.</text>
</comment>
<dbReference type="EMBL" id="JACHGB010000001">
    <property type="protein sequence ID" value="MBB5270462.1"/>
    <property type="molecule type" value="Genomic_DNA"/>
</dbReference>
<dbReference type="InterPro" id="IPR002397">
    <property type="entry name" value="Cyt_P450_B"/>
</dbReference>
<protein>
    <submittedName>
        <fullName evidence="2">Cytochrome P450</fullName>
    </submittedName>
</protein>
<dbReference type="InterPro" id="IPR036396">
    <property type="entry name" value="Cyt_P450_sf"/>
</dbReference>
<accession>A0A7W8M7D8</accession>
<dbReference type="RefSeq" id="WP_183963835.1">
    <property type="nucleotide sequence ID" value="NZ_BAABEW010000004.1"/>
</dbReference>
<name>A0A7W8M7D8_9BURK</name>
<dbReference type="PRINTS" id="PR00385">
    <property type="entry name" value="P450"/>
</dbReference>
<dbReference type="InterPro" id="IPR001128">
    <property type="entry name" value="Cyt_P450"/>
</dbReference>
<dbReference type="Gene3D" id="1.10.630.10">
    <property type="entry name" value="Cytochrome P450"/>
    <property type="match status" value="1"/>
</dbReference>
<evidence type="ECO:0000313" key="3">
    <source>
        <dbReference type="Proteomes" id="UP000532440"/>
    </source>
</evidence>
<dbReference type="GO" id="GO:0016705">
    <property type="term" value="F:oxidoreductase activity, acting on paired donors, with incorporation or reduction of molecular oxygen"/>
    <property type="evidence" value="ECO:0007669"/>
    <property type="project" value="InterPro"/>
</dbReference>
<dbReference type="AlphaFoldDB" id="A0A7W8M7D8"/>
<dbReference type="PRINTS" id="PR00359">
    <property type="entry name" value="BP450"/>
</dbReference>
<keyword evidence="3" id="KW-1185">Reference proteome</keyword>
<dbReference type="GO" id="GO:0020037">
    <property type="term" value="F:heme binding"/>
    <property type="evidence" value="ECO:0007669"/>
    <property type="project" value="InterPro"/>
</dbReference>
<dbReference type="PANTHER" id="PTHR46696:SF6">
    <property type="entry name" value="P450, PUTATIVE (EUROFUNG)-RELATED"/>
    <property type="match status" value="1"/>
</dbReference>
<sequence length="381" mass="40662">MSKSIPVWEPLSPDVLADQLGAYDSRRAACPLAESPRGVTLFRHADVVAAARDSQTFSSAALARRAVPNAMDPPEHAAWRGLIDTFFTPAQIAALEPRVRAIADAVVAALPRGATVDAVAQIGAPLAVRAQTEWLGWRGIEDELLGWMADNHAATRSGDRARTAAVAAAFDEIIRAQLQRRRAAGAAAPADPTTALLAATLDGQALDEADIVSILRNWTAGDLGSMAAALGVVVWFLATHPDVQQELRERPAGLAAAIDEMLRIDDPFLVNRRVTTTAVRIDDHELAVGTRVYLNWASANRDEAVFGGPDAYRPDRNAPHNLVYGVGIHACPGRSLATMELVVAVHALLQATPSIEPAPDAAPVRETYPLGGWRRVPVRLG</sequence>
<dbReference type="GO" id="GO:0004497">
    <property type="term" value="F:monooxygenase activity"/>
    <property type="evidence" value="ECO:0007669"/>
    <property type="project" value="InterPro"/>
</dbReference>
<dbReference type="SUPFAM" id="SSF48264">
    <property type="entry name" value="Cytochrome P450"/>
    <property type="match status" value="1"/>
</dbReference>
<organism evidence="2 3">
    <name type="scientific">Quisquiliibacterium transsilvanicum</name>
    <dbReference type="NCBI Taxonomy" id="1549638"/>
    <lineage>
        <taxon>Bacteria</taxon>
        <taxon>Pseudomonadati</taxon>
        <taxon>Pseudomonadota</taxon>
        <taxon>Betaproteobacteria</taxon>
        <taxon>Burkholderiales</taxon>
        <taxon>Burkholderiaceae</taxon>
        <taxon>Quisquiliibacterium</taxon>
    </lineage>
</organism>